<keyword evidence="2" id="KW-1185">Reference proteome</keyword>
<evidence type="ECO:0000313" key="2">
    <source>
        <dbReference type="Proteomes" id="UP000590749"/>
    </source>
</evidence>
<dbReference type="RefSeq" id="WP_183221651.1">
    <property type="nucleotide sequence ID" value="NZ_BMPW01000045.1"/>
</dbReference>
<accession>A0A7W5AHJ2</accession>
<gene>
    <name evidence="1" type="ORF">FHR83_003902</name>
</gene>
<dbReference type="EMBL" id="JACHXF010000008">
    <property type="protein sequence ID" value="MBB3096232.1"/>
    <property type="molecule type" value="Genomic_DNA"/>
</dbReference>
<evidence type="ECO:0000313" key="1">
    <source>
        <dbReference type="EMBL" id="MBB3096232.1"/>
    </source>
</evidence>
<sequence length="49" mass="5208">MRVLFVSAPPTGHAFPLVPRLMSRVAAGAEIAAMPPPEQLVEAIRQAGR</sequence>
<dbReference type="Gene3D" id="3.40.50.2000">
    <property type="entry name" value="Glycogen Phosphorylase B"/>
    <property type="match status" value="1"/>
</dbReference>
<name>A0A7W5AHJ2_9ACTN</name>
<reference evidence="1 2" key="1">
    <citation type="submission" date="2020-08" db="EMBL/GenBank/DDBJ databases">
        <title>Genomic Encyclopedia of Type Strains, Phase III (KMG-III): the genomes of soil and plant-associated and newly described type strains.</title>
        <authorList>
            <person name="Whitman W."/>
        </authorList>
    </citation>
    <scope>NUCLEOTIDE SEQUENCE [LARGE SCALE GENOMIC DNA]</scope>
    <source>
        <strain evidence="1 2">CECT 3287</strain>
    </source>
</reference>
<proteinExistence type="predicted"/>
<organism evidence="1 2">
    <name type="scientific">Actinoplanes campanulatus</name>
    <dbReference type="NCBI Taxonomy" id="113559"/>
    <lineage>
        <taxon>Bacteria</taxon>
        <taxon>Bacillati</taxon>
        <taxon>Actinomycetota</taxon>
        <taxon>Actinomycetes</taxon>
        <taxon>Micromonosporales</taxon>
        <taxon>Micromonosporaceae</taxon>
        <taxon>Actinoplanes</taxon>
    </lineage>
</organism>
<dbReference type="AlphaFoldDB" id="A0A7W5AHJ2"/>
<comment type="caution">
    <text evidence="1">The sequence shown here is derived from an EMBL/GenBank/DDBJ whole genome shotgun (WGS) entry which is preliminary data.</text>
</comment>
<dbReference type="Proteomes" id="UP000590749">
    <property type="component" value="Unassembled WGS sequence"/>
</dbReference>
<protein>
    <submittedName>
        <fullName evidence="1">Uncharacterized protein</fullName>
    </submittedName>
</protein>